<sequence length="470" mass="54185">MMRFYSILFLFLFHNVFAQEENLTNTLSLNEFLAYVKEYHPLSKLANFEISAAQAELLKSRGAFDPKVEIDWQNKEFKGSEYYDILNSTFKIPTWYGVELKAGFEQNEGQFLNPQNNVPQDGLYSAGVSVPLGQGLFINQRMADLRQSKILQDLSQAQRDILLNRLLYDAVLSYLDWYLANREVRLFIDFVERAEVRFEGIKQSALEGDIPTIDTLEAGIIVQNRKLSLEQANLKLIKSRLTLSNFLWFENNVPLELNPLVDSEDLTAGSIDPVLGTNLLQLEDFVLENHPKIRALDFKIDQLRVNQNLKADMLKPQLDLEYNFINERVNQVDNLNFNASEYKAGVYFRLPLFLRKERGDLKLAKIKVNEAELDLDFETLQLQNKIQASRNEILSYIKQLTIFKSIVQDNSDLLRAEERKFSFGESSVFLINSREVGLINAKVKEIKAFELLLKSKADLFNVLINDANLN</sequence>
<dbReference type="HOGENOM" id="CLU_030568_2_0_10"/>
<evidence type="ECO:0000313" key="10">
    <source>
        <dbReference type="Proteomes" id="UP000008514"/>
    </source>
</evidence>
<accession>K4IGV2</accession>
<dbReference type="GO" id="GO:0009279">
    <property type="term" value="C:cell outer membrane"/>
    <property type="evidence" value="ECO:0007669"/>
    <property type="project" value="UniProtKB-SubCell"/>
</dbReference>
<dbReference type="eggNOG" id="COG1538">
    <property type="taxonomic scope" value="Bacteria"/>
</dbReference>
<dbReference type="GO" id="GO:0015562">
    <property type="term" value="F:efflux transmembrane transporter activity"/>
    <property type="evidence" value="ECO:0007669"/>
    <property type="project" value="InterPro"/>
</dbReference>
<gene>
    <name evidence="9" type="ordered locus">P700755_002203</name>
</gene>
<dbReference type="GO" id="GO:1990281">
    <property type="term" value="C:efflux pump complex"/>
    <property type="evidence" value="ECO:0007669"/>
    <property type="project" value="TreeGrafter"/>
</dbReference>
<keyword evidence="7" id="KW-0998">Cell outer membrane</keyword>
<reference evidence="9" key="2">
    <citation type="submission" date="2012-09" db="EMBL/GenBank/DDBJ databases">
        <title>The complete sequence of Psychroflexus torquis an extreme psychrophile from sea-ice that is stimulated by light.</title>
        <authorList>
            <person name="Feng S."/>
            <person name="Powell S.M."/>
            <person name="Bowman J.P."/>
        </authorList>
    </citation>
    <scope>NUCLEOTIDE SEQUENCE [LARGE SCALE GENOMIC DNA]</scope>
    <source>
        <strain evidence="9">ATCC 700755</strain>
    </source>
</reference>
<dbReference type="SUPFAM" id="SSF56954">
    <property type="entry name" value="Outer membrane efflux proteins (OEP)"/>
    <property type="match status" value="1"/>
</dbReference>
<keyword evidence="10" id="KW-1185">Reference proteome</keyword>
<dbReference type="STRING" id="313595.P700755_002203"/>
<dbReference type="PANTHER" id="PTHR30026:SF20">
    <property type="entry name" value="OUTER MEMBRANE PROTEIN TOLC"/>
    <property type="match status" value="1"/>
</dbReference>
<dbReference type="RefSeq" id="WP_015024571.1">
    <property type="nucleotide sequence ID" value="NC_018721.1"/>
</dbReference>
<dbReference type="Gene3D" id="1.20.1600.10">
    <property type="entry name" value="Outer membrane efflux proteins (OEP)"/>
    <property type="match status" value="1"/>
</dbReference>
<feature type="signal peptide" evidence="8">
    <location>
        <begin position="1"/>
        <end position="18"/>
    </location>
</feature>
<keyword evidence="5" id="KW-0812">Transmembrane</keyword>
<evidence type="ECO:0000256" key="7">
    <source>
        <dbReference type="ARBA" id="ARBA00023237"/>
    </source>
</evidence>
<dbReference type="OrthoDB" id="581172at2"/>
<proteinExistence type="inferred from homology"/>
<keyword evidence="4" id="KW-1134">Transmembrane beta strand</keyword>
<dbReference type="InterPro" id="IPR051906">
    <property type="entry name" value="TolC-like"/>
</dbReference>
<dbReference type="PANTHER" id="PTHR30026">
    <property type="entry name" value="OUTER MEMBRANE PROTEIN TOLC"/>
    <property type="match status" value="1"/>
</dbReference>
<dbReference type="AlphaFoldDB" id="K4IGV2"/>
<dbReference type="GO" id="GO:0015288">
    <property type="term" value="F:porin activity"/>
    <property type="evidence" value="ECO:0007669"/>
    <property type="project" value="TreeGrafter"/>
</dbReference>
<keyword evidence="3" id="KW-0813">Transport</keyword>
<organism evidence="9 10">
    <name type="scientific">Psychroflexus torquis (strain ATCC 700755 / CIP 106069 / ACAM 623)</name>
    <dbReference type="NCBI Taxonomy" id="313595"/>
    <lineage>
        <taxon>Bacteria</taxon>
        <taxon>Pseudomonadati</taxon>
        <taxon>Bacteroidota</taxon>
        <taxon>Flavobacteriia</taxon>
        <taxon>Flavobacteriales</taxon>
        <taxon>Flavobacteriaceae</taxon>
        <taxon>Psychroflexus</taxon>
    </lineage>
</organism>
<evidence type="ECO:0000256" key="1">
    <source>
        <dbReference type="ARBA" id="ARBA00004442"/>
    </source>
</evidence>
<evidence type="ECO:0000256" key="5">
    <source>
        <dbReference type="ARBA" id="ARBA00022692"/>
    </source>
</evidence>
<dbReference type="Proteomes" id="UP000008514">
    <property type="component" value="Chromosome"/>
</dbReference>
<evidence type="ECO:0000313" key="9">
    <source>
        <dbReference type="EMBL" id="AFU68993.1"/>
    </source>
</evidence>
<reference evidence="9" key="1">
    <citation type="submission" date="2006-03" db="EMBL/GenBank/DDBJ databases">
        <authorList>
            <person name="Bowman J."/>
            <person name="Ferriera S."/>
            <person name="Johnson J."/>
            <person name="Kravitz S."/>
            <person name="Halpern A."/>
            <person name="Remington K."/>
            <person name="Beeson K."/>
            <person name="Tran B."/>
            <person name="Rogers Y.-H."/>
            <person name="Friedman R."/>
            <person name="Venter J.C."/>
        </authorList>
    </citation>
    <scope>NUCLEOTIDE SEQUENCE [LARGE SCALE GENOMIC DNA]</scope>
    <source>
        <strain evidence="9">ATCC 700755</strain>
    </source>
</reference>
<evidence type="ECO:0000256" key="4">
    <source>
        <dbReference type="ARBA" id="ARBA00022452"/>
    </source>
</evidence>
<evidence type="ECO:0000256" key="2">
    <source>
        <dbReference type="ARBA" id="ARBA00007613"/>
    </source>
</evidence>
<comment type="similarity">
    <text evidence="2">Belongs to the outer membrane factor (OMF) (TC 1.B.17) family.</text>
</comment>
<protein>
    <submittedName>
        <fullName evidence="9">Outer membrane efflux/secretion protein, TolC family</fullName>
    </submittedName>
</protein>
<dbReference type="EMBL" id="CP003879">
    <property type="protein sequence ID" value="AFU68993.1"/>
    <property type="molecule type" value="Genomic_DNA"/>
</dbReference>
<evidence type="ECO:0000256" key="8">
    <source>
        <dbReference type="SAM" id="SignalP"/>
    </source>
</evidence>
<keyword evidence="6" id="KW-0472">Membrane</keyword>
<keyword evidence="8" id="KW-0732">Signal</keyword>
<dbReference type="KEGG" id="ptq:P700755_002203"/>
<comment type="subcellular location">
    <subcellularLocation>
        <location evidence="1">Cell outer membrane</location>
    </subcellularLocation>
</comment>
<dbReference type="InterPro" id="IPR003423">
    <property type="entry name" value="OMP_efflux"/>
</dbReference>
<feature type="chain" id="PRO_5003877744" evidence="8">
    <location>
        <begin position="19"/>
        <end position="470"/>
    </location>
</feature>
<dbReference type="Pfam" id="PF02321">
    <property type="entry name" value="OEP"/>
    <property type="match status" value="1"/>
</dbReference>
<evidence type="ECO:0000256" key="6">
    <source>
        <dbReference type="ARBA" id="ARBA00023136"/>
    </source>
</evidence>
<evidence type="ECO:0000256" key="3">
    <source>
        <dbReference type="ARBA" id="ARBA00022448"/>
    </source>
</evidence>
<name>K4IGV2_PSYTT</name>